<comment type="caution">
    <text evidence="1">The sequence shown here is derived from an EMBL/GenBank/DDBJ whole genome shotgun (WGS) entry which is preliminary data.</text>
</comment>
<organism evidence="1">
    <name type="scientific">marine sediment metagenome</name>
    <dbReference type="NCBI Taxonomy" id="412755"/>
    <lineage>
        <taxon>unclassified sequences</taxon>
        <taxon>metagenomes</taxon>
        <taxon>ecological metagenomes</taxon>
    </lineage>
</organism>
<name>X1K0Y8_9ZZZZ</name>
<accession>X1K0Y8</accession>
<sequence length="29" mass="3189">SLGGYDRWEKKIAVSSALKINAKLNKSNP</sequence>
<feature type="non-terminal residue" evidence="1">
    <location>
        <position position="1"/>
    </location>
</feature>
<proteinExistence type="predicted"/>
<dbReference type="AlphaFoldDB" id="X1K0Y8"/>
<evidence type="ECO:0000313" key="1">
    <source>
        <dbReference type="EMBL" id="GAH83939.1"/>
    </source>
</evidence>
<reference evidence="1" key="1">
    <citation type="journal article" date="2014" name="Front. Microbiol.">
        <title>High frequency of phylogenetically diverse reductive dehalogenase-homologous genes in deep subseafloor sedimentary metagenomes.</title>
        <authorList>
            <person name="Kawai M."/>
            <person name="Futagami T."/>
            <person name="Toyoda A."/>
            <person name="Takaki Y."/>
            <person name="Nishi S."/>
            <person name="Hori S."/>
            <person name="Arai W."/>
            <person name="Tsubouchi T."/>
            <person name="Morono Y."/>
            <person name="Uchiyama I."/>
            <person name="Ito T."/>
            <person name="Fujiyama A."/>
            <person name="Inagaki F."/>
            <person name="Takami H."/>
        </authorList>
    </citation>
    <scope>NUCLEOTIDE SEQUENCE</scope>
    <source>
        <strain evidence="1">Expedition CK06-06</strain>
    </source>
</reference>
<dbReference type="EMBL" id="BARU01035741">
    <property type="protein sequence ID" value="GAH83939.1"/>
    <property type="molecule type" value="Genomic_DNA"/>
</dbReference>
<gene>
    <name evidence="1" type="ORF">S03H2_55897</name>
</gene>
<protein>
    <submittedName>
        <fullName evidence="1">Uncharacterized protein</fullName>
    </submittedName>
</protein>